<organism evidence="3 4">
    <name type="scientific">Massilia litorea</name>
    <dbReference type="NCBI Taxonomy" id="2769491"/>
    <lineage>
        <taxon>Bacteria</taxon>
        <taxon>Pseudomonadati</taxon>
        <taxon>Pseudomonadota</taxon>
        <taxon>Betaproteobacteria</taxon>
        <taxon>Burkholderiales</taxon>
        <taxon>Oxalobacteraceae</taxon>
        <taxon>Telluria group</taxon>
        <taxon>Massilia</taxon>
    </lineage>
</organism>
<dbReference type="RefSeq" id="WP_193686763.1">
    <property type="nucleotide sequence ID" value="NZ_CP062941.1"/>
</dbReference>
<keyword evidence="4" id="KW-1185">Reference proteome</keyword>
<dbReference type="InterPro" id="IPR044925">
    <property type="entry name" value="His-Me_finger_sf"/>
</dbReference>
<evidence type="ECO:0000313" key="3">
    <source>
        <dbReference type="EMBL" id="QOL49729.1"/>
    </source>
</evidence>
<reference evidence="3 4" key="1">
    <citation type="submission" date="2020-10" db="EMBL/GenBank/DDBJ databases">
        <title>Genome sequencing of Massilia sp. LPB0304.</title>
        <authorList>
            <person name="Kim J."/>
        </authorList>
    </citation>
    <scope>NUCLEOTIDE SEQUENCE [LARGE SCALE GENOMIC DNA]</scope>
    <source>
        <strain evidence="3 4">LPB0304</strain>
    </source>
</reference>
<dbReference type="InterPro" id="IPR003615">
    <property type="entry name" value="HNH_nuc"/>
</dbReference>
<dbReference type="Pfam" id="PF13392">
    <property type="entry name" value="HNH_3"/>
    <property type="match status" value="1"/>
</dbReference>
<dbReference type="Proteomes" id="UP000593875">
    <property type="component" value="Chromosome"/>
</dbReference>
<keyword evidence="3" id="KW-0540">Nuclease</keyword>
<evidence type="ECO:0000313" key="4">
    <source>
        <dbReference type="Proteomes" id="UP000593875"/>
    </source>
</evidence>
<keyword evidence="3" id="KW-0378">Hydrolase</keyword>
<proteinExistence type="predicted"/>
<accession>A0A7L9U5P9</accession>
<gene>
    <name evidence="3" type="ORF">LPB04_23130</name>
</gene>
<name>A0A7L9U5P9_9BURK</name>
<dbReference type="InterPro" id="IPR010902">
    <property type="entry name" value="NUMOD4"/>
</dbReference>
<dbReference type="Gene3D" id="3.90.75.20">
    <property type="match status" value="1"/>
</dbReference>
<sequence>MYIADLFDEQWHPVVGFHAYEVSDLGRVRRRLPCPGSYVGKILKLKMDRKGNYLNACLYVHPKVHERPVHQLVMRAFIGPQAKGIEVRHLDGDYLNNRLSNLAYGTRADNIADAKRHGTFPLMERRPGAKLTREQAAAIYLSDERTIVLAARYGIRPNTVRQIKTRETWRPATEGLPPSNWRFKRRYVRPVVRD</sequence>
<keyword evidence="3" id="KW-0255">Endonuclease</keyword>
<protein>
    <submittedName>
        <fullName evidence="3">HNH endonuclease</fullName>
    </submittedName>
</protein>
<feature type="domain" description="HNH nuclease" evidence="2">
    <location>
        <begin position="68"/>
        <end position="110"/>
    </location>
</feature>
<evidence type="ECO:0000259" key="2">
    <source>
        <dbReference type="Pfam" id="PF13392"/>
    </source>
</evidence>
<dbReference type="EMBL" id="CP062941">
    <property type="protein sequence ID" value="QOL49729.1"/>
    <property type="molecule type" value="Genomic_DNA"/>
</dbReference>
<dbReference type="Pfam" id="PF07463">
    <property type="entry name" value="NUMOD4"/>
    <property type="match status" value="1"/>
</dbReference>
<dbReference type="GO" id="GO:0004519">
    <property type="term" value="F:endonuclease activity"/>
    <property type="evidence" value="ECO:0007669"/>
    <property type="project" value="UniProtKB-KW"/>
</dbReference>
<dbReference type="SUPFAM" id="SSF54060">
    <property type="entry name" value="His-Me finger endonucleases"/>
    <property type="match status" value="1"/>
</dbReference>
<dbReference type="AlphaFoldDB" id="A0A7L9U5P9"/>
<dbReference type="KEGG" id="mlir:LPB04_23130"/>
<feature type="domain" description="NUMOD4" evidence="1">
    <location>
        <begin position="9"/>
        <end position="58"/>
    </location>
</feature>
<evidence type="ECO:0000259" key="1">
    <source>
        <dbReference type="Pfam" id="PF07463"/>
    </source>
</evidence>
<dbReference type="GO" id="GO:0016788">
    <property type="term" value="F:hydrolase activity, acting on ester bonds"/>
    <property type="evidence" value="ECO:0007669"/>
    <property type="project" value="InterPro"/>
</dbReference>